<keyword evidence="6" id="KW-0238">DNA-binding</keyword>
<evidence type="ECO:0000256" key="8">
    <source>
        <dbReference type="ARBA" id="ARBA00023204"/>
    </source>
</evidence>
<dbReference type="InterPro" id="IPR016467">
    <property type="entry name" value="DNA_recomb/repair_RecA-like"/>
</dbReference>
<dbReference type="InterPro" id="IPR020588">
    <property type="entry name" value="RecA_ATP-bd"/>
</dbReference>
<dbReference type="SUPFAM" id="SSF52540">
    <property type="entry name" value="P-loop containing nucleoside triphosphate hydrolases"/>
    <property type="match status" value="1"/>
</dbReference>
<evidence type="ECO:0000256" key="2">
    <source>
        <dbReference type="ARBA" id="ARBA00007095"/>
    </source>
</evidence>
<dbReference type="InterPro" id="IPR058766">
    <property type="entry name" value="HHH_XRCC3_RAD51B"/>
</dbReference>
<evidence type="ECO:0000256" key="4">
    <source>
        <dbReference type="ARBA" id="ARBA00022763"/>
    </source>
</evidence>
<dbReference type="GO" id="GO:0140664">
    <property type="term" value="F:ATP-dependent DNA damage sensor activity"/>
    <property type="evidence" value="ECO:0007669"/>
    <property type="project" value="InterPro"/>
</dbReference>
<dbReference type="GO" id="GO:0071140">
    <property type="term" value="P:resolution of mitotic recombination intermediates"/>
    <property type="evidence" value="ECO:0007669"/>
    <property type="project" value="TreeGrafter"/>
</dbReference>
<gene>
    <name evidence="10" type="ORF">PACLA_8A013537</name>
</gene>
<dbReference type="CDD" id="cd19491">
    <property type="entry name" value="XRCC3"/>
    <property type="match status" value="1"/>
</dbReference>
<evidence type="ECO:0000313" key="11">
    <source>
        <dbReference type="Proteomes" id="UP001152795"/>
    </source>
</evidence>
<dbReference type="PANTHER" id="PTHR46487:SF1">
    <property type="entry name" value="DNA REPAIR PROTEIN XRCC3"/>
    <property type="match status" value="1"/>
</dbReference>
<organism evidence="10 11">
    <name type="scientific">Paramuricea clavata</name>
    <name type="common">Red gorgonian</name>
    <name type="synonym">Violescent sea-whip</name>
    <dbReference type="NCBI Taxonomy" id="317549"/>
    <lineage>
        <taxon>Eukaryota</taxon>
        <taxon>Metazoa</taxon>
        <taxon>Cnidaria</taxon>
        <taxon>Anthozoa</taxon>
        <taxon>Octocorallia</taxon>
        <taxon>Malacalcyonacea</taxon>
        <taxon>Plexauridae</taxon>
        <taxon>Paramuricea</taxon>
    </lineage>
</organism>
<proteinExistence type="inferred from homology"/>
<evidence type="ECO:0000256" key="7">
    <source>
        <dbReference type="ARBA" id="ARBA00023172"/>
    </source>
</evidence>
<keyword evidence="4" id="KW-0227">DNA damage</keyword>
<name>A0A7D9EPJ8_PARCT</name>
<dbReference type="OrthoDB" id="1861185at2759"/>
<evidence type="ECO:0000256" key="3">
    <source>
        <dbReference type="ARBA" id="ARBA00022741"/>
    </source>
</evidence>
<dbReference type="SMART" id="SM00382">
    <property type="entry name" value="AAA"/>
    <property type="match status" value="1"/>
</dbReference>
<keyword evidence="7" id="KW-0233">DNA recombination</keyword>
<dbReference type="AlphaFoldDB" id="A0A7D9EPJ8"/>
<evidence type="ECO:0000313" key="10">
    <source>
        <dbReference type="EMBL" id="CAB4012217.1"/>
    </source>
</evidence>
<reference evidence="10" key="1">
    <citation type="submission" date="2020-04" db="EMBL/GenBank/DDBJ databases">
        <authorList>
            <person name="Alioto T."/>
            <person name="Alioto T."/>
            <person name="Gomez Garrido J."/>
        </authorList>
    </citation>
    <scope>NUCLEOTIDE SEQUENCE</scope>
    <source>
        <strain evidence="10">A484AB</strain>
    </source>
</reference>
<keyword evidence="5" id="KW-0067">ATP-binding</keyword>
<sequence length="357" mass="40405">MDNLDLPPKVLQALQKLEITTSITSVLEMSVPELVKTTKLSEHEVEMLKKAVSERVYTRPRFVTAYDFYLIRCKLSLGCPILDEYLSGGIRPEGITEIYGESACGKTQVCLQLCLMVQLPLKLGGLEGGAVYICTEDKFPAKRLEQMKPQFKQQYREFLRDTNVGDNIFVKHVVDVKGLIDILDNKLPVLMKRTKVKLLVIDSITALFRVEYSMDEMYERAQVLNRIGARLVQLSHKNNMPVVCVNQVAAVFDRPVRDTKCKIHDYVKPCLGKTWSSWVTVRIMLLRSTGQHLAERQLPKGESDNPERELVVIFSRTGDHSPLDKAMKACRYTVDASGVHGILVKDTDDKCCICGHD</sequence>
<dbReference type="GO" id="GO:0000400">
    <property type="term" value="F:four-way junction DNA binding"/>
    <property type="evidence" value="ECO:0007669"/>
    <property type="project" value="TreeGrafter"/>
</dbReference>
<dbReference type="InterPro" id="IPR027417">
    <property type="entry name" value="P-loop_NTPase"/>
</dbReference>
<comment type="subcellular location">
    <subcellularLocation>
        <location evidence="1">Nucleus</location>
    </subcellularLocation>
</comment>
<keyword evidence="9" id="KW-0539">Nucleus</keyword>
<keyword evidence="3" id="KW-0547">Nucleotide-binding</keyword>
<dbReference type="Proteomes" id="UP001152795">
    <property type="component" value="Unassembled WGS sequence"/>
</dbReference>
<dbReference type="PANTHER" id="PTHR46487">
    <property type="entry name" value="DNA REPAIR PROTEIN XRCC3"/>
    <property type="match status" value="1"/>
</dbReference>
<dbReference type="GO" id="GO:0005524">
    <property type="term" value="F:ATP binding"/>
    <property type="evidence" value="ECO:0007669"/>
    <property type="project" value="UniProtKB-KW"/>
</dbReference>
<accession>A0A7D9EPJ8</accession>
<dbReference type="PIRSF" id="PIRSF005856">
    <property type="entry name" value="Rad51"/>
    <property type="match status" value="1"/>
</dbReference>
<dbReference type="GO" id="GO:0000722">
    <property type="term" value="P:telomere maintenance via recombination"/>
    <property type="evidence" value="ECO:0007669"/>
    <property type="project" value="TreeGrafter"/>
</dbReference>
<dbReference type="InterPro" id="IPR013632">
    <property type="entry name" value="Rad51_C"/>
</dbReference>
<dbReference type="Pfam" id="PF26169">
    <property type="entry name" value="HHH_XRCC3_RpoA"/>
    <property type="match status" value="1"/>
</dbReference>
<dbReference type="GO" id="GO:0045003">
    <property type="term" value="P:double-strand break repair via synthesis-dependent strand annealing"/>
    <property type="evidence" value="ECO:0007669"/>
    <property type="project" value="TreeGrafter"/>
</dbReference>
<evidence type="ECO:0000256" key="5">
    <source>
        <dbReference type="ARBA" id="ARBA00022840"/>
    </source>
</evidence>
<dbReference type="InterPro" id="IPR003593">
    <property type="entry name" value="AAA+_ATPase"/>
</dbReference>
<comment type="similarity">
    <text evidence="2">Belongs to the RecA family. RAD51 subfamily.</text>
</comment>
<dbReference type="InterPro" id="IPR047348">
    <property type="entry name" value="XRCC3-like_C"/>
</dbReference>
<dbReference type="Gene3D" id="3.40.50.300">
    <property type="entry name" value="P-loop containing nucleotide triphosphate hydrolases"/>
    <property type="match status" value="1"/>
</dbReference>
<dbReference type="PROSITE" id="PS50162">
    <property type="entry name" value="RECA_2"/>
    <property type="match status" value="1"/>
</dbReference>
<dbReference type="EMBL" id="CACRXK020007429">
    <property type="protein sequence ID" value="CAB4012217.1"/>
    <property type="molecule type" value="Genomic_DNA"/>
</dbReference>
<dbReference type="GO" id="GO:0033065">
    <property type="term" value="C:Rad51C-XRCC3 complex"/>
    <property type="evidence" value="ECO:0007669"/>
    <property type="project" value="TreeGrafter"/>
</dbReference>
<dbReference type="GO" id="GO:0090656">
    <property type="term" value="P:t-circle formation"/>
    <property type="evidence" value="ECO:0007669"/>
    <property type="project" value="TreeGrafter"/>
</dbReference>
<evidence type="ECO:0000256" key="1">
    <source>
        <dbReference type="ARBA" id="ARBA00004123"/>
    </source>
</evidence>
<protein>
    <submittedName>
        <fullName evidence="10">DNA repair XRCC3</fullName>
    </submittedName>
</protein>
<dbReference type="GO" id="GO:0005657">
    <property type="term" value="C:replication fork"/>
    <property type="evidence" value="ECO:0007669"/>
    <property type="project" value="TreeGrafter"/>
</dbReference>
<evidence type="ECO:0000256" key="6">
    <source>
        <dbReference type="ARBA" id="ARBA00023125"/>
    </source>
</evidence>
<evidence type="ECO:0000256" key="9">
    <source>
        <dbReference type="ARBA" id="ARBA00023242"/>
    </source>
</evidence>
<dbReference type="Pfam" id="PF08423">
    <property type="entry name" value="Rad51"/>
    <property type="match status" value="1"/>
</dbReference>
<keyword evidence="11" id="KW-1185">Reference proteome</keyword>
<keyword evidence="8" id="KW-0234">DNA repair</keyword>
<comment type="caution">
    <text evidence="10">The sequence shown here is derived from an EMBL/GenBank/DDBJ whole genome shotgun (WGS) entry which is preliminary data.</text>
</comment>